<feature type="compositionally biased region" description="Low complexity" evidence="2">
    <location>
        <begin position="295"/>
        <end position="313"/>
    </location>
</feature>
<dbReference type="PROSITE" id="PS50089">
    <property type="entry name" value="ZF_RING_2"/>
    <property type="match status" value="1"/>
</dbReference>
<gene>
    <name evidence="4" type="ORF">BDV96DRAFT_281089</name>
</gene>
<keyword evidence="1" id="KW-0863">Zinc-finger</keyword>
<dbReference type="EMBL" id="ML977313">
    <property type="protein sequence ID" value="KAF2120930.1"/>
    <property type="molecule type" value="Genomic_DNA"/>
</dbReference>
<protein>
    <recommendedName>
        <fullName evidence="3">RING-type domain-containing protein</fullName>
    </recommendedName>
</protein>
<keyword evidence="1" id="KW-0862">Zinc</keyword>
<keyword evidence="5" id="KW-1185">Reference proteome</keyword>
<name>A0A6A5ZMM9_9PLEO</name>
<dbReference type="Proteomes" id="UP000799770">
    <property type="component" value="Unassembled WGS sequence"/>
</dbReference>
<dbReference type="Gene3D" id="3.30.40.10">
    <property type="entry name" value="Zinc/RING finger domain, C3HC4 (zinc finger)"/>
    <property type="match status" value="1"/>
</dbReference>
<feature type="compositionally biased region" description="Polar residues" evidence="2">
    <location>
        <begin position="283"/>
        <end position="294"/>
    </location>
</feature>
<feature type="compositionally biased region" description="Basic and acidic residues" evidence="2">
    <location>
        <begin position="318"/>
        <end position="329"/>
    </location>
</feature>
<evidence type="ECO:0000256" key="2">
    <source>
        <dbReference type="SAM" id="MobiDB-lite"/>
    </source>
</evidence>
<feature type="compositionally biased region" description="Low complexity" evidence="2">
    <location>
        <begin position="332"/>
        <end position="344"/>
    </location>
</feature>
<dbReference type="InterPro" id="IPR001841">
    <property type="entry name" value="Znf_RING"/>
</dbReference>
<keyword evidence="1" id="KW-0479">Metal-binding</keyword>
<dbReference type="InterPro" id="IPR013083">
    <property type="entry name" value="Znf_RING/FYVE/PHD"/>
</dbReference>
<dbReference type="AlphaFoldDB" id="A0A6A5ZMM9"/>
<dbReference type="GO" id="GO:0008270">
    <property type="term" value="F:zinc ion binding"/>
    <property type="evidence" value="ECO:0007669"/>
    <property type="project" value="UniProtKB-KW"/>
</dbReference>
<feature type="domain" description="RING-type" evidence="3">
    <location>
        <begin position="69"/>
        <end position="116"/>
    </location>
</feature>
<dbReference type="SUPFAM" id="SSF57850">
    <property type="entry name" value="RING/U-box"/>
    <property type="match status" value="1"/>
</dbReference>
<sequence length="452" mass="50854">MQYGLAVCTHIANPPLSIYCHDCLPCIYFHPSLNRYHWRRPTKMIYASEQEFRAKGMEKADSITAEAQCCHCLARLSPEVYIAKLPCGHILHWSCMVDHLQHVGDSKPNYNKCPRCFAILFRKPVKQPAAEAARIVALYVARKLPDRMSDFENLTGVVRQTKYSELFALVDLLFLYQSRQTSPNYMDIVDRVGKEASERSEKEHVYFCPGHRAHGSLWIRWIIEGRLQELLMRDKLEWTLPGQALIVDRNRRRPWFCRWADALEVLVDAVGPRPETGEDGANVPSQTQPGTQSEPAPGQNNAAPVAAVPQADEPAQEDNERQETVRAEGDADNAANAGNSGPDPGSTPHQPHSHHAEGCNTDVPHWHPDGVHQPGGIPVDSQAQRMRAWQQRLGGDVDWVAVVSNAIVYQLGNGRYEIDSISDGSHLCTVNHAHGYVIDGVYVMFYRYPNRQ</sequence>
<reference evidence="4" key="1">
    <citation type="journal article" date="2020" name="Stud. Mycol.">
        <title>101 Dothideomycetes genomes: a test case for predicting lifestyles and emergence of pathogens.</title>
        <authorList>
            <person name="Haridas S."/>
            <person name="Albert R."/>
            <person name="Binder M."/>
            <person name="Bloem J."/>
            <person name="Labutti K."/>
            <person name="Salamov A."/>
            <person name="Andreopoulos B."/>
            <person name="Baker S."/>
            <person name="Barry K."/>
            <person name="Bills G."/>
            <person name="Bluhm B."/>
            <person name="Cannon C."/>
            <person name="Castanera R."/>
            <person name="Culley D."/>
            <person name="Daum C."/>
            <person name="Ezra D."/>
            <person name="Gonzalez J."/>
            <person name="Henrissat B."/>
            <person name="Kuo A."/>
            <person name="Liang C."/>
            <person name="Lipzen A."/>
            <person name="Lutzoni F."/>
            <person name="Magnuson J."/>
            <person name="Mondo S."/>
            <person name="Nolan M."/>
            <person name="Ohm R."/>
            <person name="Pangilinan J."/>
            <person name="Park H.-J."/>
            <person name="Ramirez L."/>
            <person name="Alfaro M."/>
            <person name="Sun H."/>
            <person name="Tritt A."/>
            <person name="Yoshinaga Y."/>
            <person name="Zwiers L.-H."/>
            <person name="Turgeon B."/>
            <person name="Goodwin S."/>
            <person name="Spatafora J."/>
            <person name="Crous P."/>
            <person name="Grigoriev I."/>
        </authorList>
    </citation>
    <scope>NUCLEOTIDE SEQUENCE</scope>
    <source>
        <strain evidence="4">CBS 627.86</strain>
    </source>
</reference>
<evidence type="ECO:0000256" key="1">
    <source>
        <dbReference type="PROSITE-ProRule" id="PRU00175"/>
    </source>
</evidence>
<evidence type="ECO:0000313" key="5">
    <source>
        <dbReference type="Proteomes" id="UP000799770"/>
    </source>
</evidence>
<evidence type="ECO:0000313" key="4">
    <source>
        <dbReference type="EMBL" id="KAF2120930.1"/>
    </source>
</evidence>
<accession>A0A6A5ZMM9</accession>
<feature type="region of interest" description="Disordered" evidence="2">
    <location>
        <begin position="271"/>
        <end position="379"/>
    </location>
</feature>
<proteinExistence type="predicted"/>
<organism evidence="4 5">
    <name type="scientific">Lophiotrema nucula</name>
    <dbReference type="NCBI Taxonomy" id="690887"/>
    <lineage>
        <taxon>Eukaryota</taxon>
        <taxon>Fungi</taxon>
        <taxon>Dikarya</taxon>
        <taxon>Ascomycota</taxon>
        <taxon>Pezizomycotina</taxon>
        <taxon>Dothideomycetes</taxon>
        <taxon>Pleosporomycetidae</taxon>
        <taxon>Pleosporales</taxon>
        <taxon>Lophiotremataceae</taxon>
        <taxon>Lophiotrema</taxon>
    </lineage>
</organism>
<evidence type="ECO:0000259" key="3">
    <source>
        <dbReference type="PROSITE" id="PS50089"/>
    </source>
</evidence>